<dbReference type="PIRSF" id="PIRSF029171">
    <property type="entry name" value="Esterase_LipA"/>
    <property type="match status" value="1"/>
</dbReference>
<dbReference type="KEGG" id="alj:G8D99_04420"/>
<gene>
    <name evidence="2" type="ORF">G8D99_04420</name>
</gene>
<dbReference type="RefSeq" id="WP_166322994.1">
    <property type="nucleotide sequence ID" value="NZ_CP049916.1"/>
</dbReference>
<organism evidence="2 3">
    <name type="scientific">Acinetobacter lanii</name>
    <dbReference type="NCBI Taxonomy" id="2715163"/>
    <lineage>
        <taxon>Bacteria</taxon>
        <taxon>Pseudomonadati</taxon>
        <taxon>Pseudomonadota</taxon>
        <taxon>Gammaproteobacteria</taxon>
        <taxon>Moraxellales</taxon>
        <taxon>Moraxellaceae</taxon>
        <taxon>Acinetobacter</taxon>
    </lineage>
</organism>
<dbReference type="InterPro" id="IPR029058">
    <property type="entry name" value="AB_hydrolase_fold"/>
</dbReference>
<dbReference type="EMBL" id="CP049916">
    <property type="protein sequence ID" value="QIO08338.1"/>
    <property type="molecule type" value="Genomic_DNA"/>
</dbReference>
<protein>
    <submittedName>
        <fullName evidence="2">Alpha/beta hydrolase</fullName>
    </submittedName>
</protein>
<dbReference type="Pfam" id="PF03583">
    <property type="entry name" value="LIP"/>
    <property type="match status" value="1"/>
</dbReference>
<sequence length="415" mass="44566">MDKLFKKTLIALTCSTALFLSACNDDDNDRDEYASTRIYQSETTYTKDSLAEAANIKVMTYVMPNVMGKSAKATAMVMFPKTAKPANGWPVVVWSHGTTGVGDDCAPSNNPLNERFEILAKSLLEAGYVIVAPDYEGLGTPGIHPYLNLNSAANSAIYAIKAAHEKYGSNLSKSWMSIGQSQGGHSSLGIAELSNSNPDFKGAVATAPASSLGYIITQVAPTAIAQLEQAEKAGLYPTGTSIAVYSELLAYAAYTAVGIRAYNPQFNLGEIFEDDSKFIAEKAEGTTGENGLCLSPLMDEFSLKIAEFLVKNPGKSVLDYPGLKNGFENNAVIKKFLADNQPATKKFDKPVYVVQGKLDTAVPYQVTQALVENLNNLGSTPKVVLDIVDDATHTQAIVKKNAEVVQFIKQNMPAN</sequence>
<proteinExistence type="predicted"/>
<name>A0A6G8S2U4_9GAMM</name>
<dbReference type="PROSITE" id="PS51257">
    <property type="entry name" value="PROKAR_LIPOPROTEIN"/>
    <property type="match status" value="1"/>
</dbReference>
<dbReference type="Gene3D" id="3.40.50.1820">
    <property type="entry name" value="alpha/beta hydrolase"/>
    <property type="match status" value="2"/>
</dbReference>
<accession>A0A6G8S2U4</accession>
<reference evidence="2 3" key="1">
    <citation type="submission" date="2020-03" db="EMBL/GenBank/DDBJ databases">
        <authorList>
            <person name="Zhu W."/>
        </authorList>
    </citation>
    <scope>NUCLEOTIDE SEQUENCE [LARGE SCALE GENOMIC DNA]</scope>
    <source>
        <strain evidence="2 3">185</strain>
    </source>
</reference>
<feature type="signal peptide" evidence="1">
    <location>
        <begin position="1"/>
        <end position="22"/>
    </location>
</feature>
<feature type="chain" id="PRO_5026192721" evidence="1">
    <location>
        <begin position="23"/>
        <end position="415"/>
    </location>
</feature>
<dbReference type="Proteomes" id="UP000501939">
    <property type="component" value="Chromosome"/>
</dbReference>
<keyword evidence="2" id="KW-0378">Hydrolase</keyword>
<evidence type="ECO:0000313" key="3">
    <source>
        <dbReference type="Proteomes" id="UP000501939"/>
    </source>
</evidence>
<dbReference type="PANTHER" id="PTHR34853:SF1">
    <property type="entry name" value="LIPASE 5"/>
    <property type="match status" value="1"/>
</dbReference>
<dbReference type="InterPro" id="IPR005152">
    <property type="entry name" value="Lipase_secreted"/>
</dbReference>
<dbReference type="GO" id="GO:0004806">
    <property type="term" value="F:triacylglycerol lipase activity"/>
    <property type="evidence" value="ECO:0007669"/>
    <property type="project" value="InterPro"/>
</dbReference>
<evidence type="ECO:0000313" key="2">
    <source>
        <dbReference type="EMBL" id="QIO08338.1"/>
    </source>
</evidence>
<dbReference type="SUPFAM" id="SSF53474">
    <property type="entry name" value="alpha/beta-Hydrolases"/>
    <property type="match status" value="1"/>
</dbReference>
<dbReference type="PANTHER" id="PTHR34853">
    <property type="match status" value="1"/>
</dbReference>
<keyword evidence="1" id="KW-0732">Signal</keyword>
<dbReference type="GO" id="GO:0016042">
    <property type="term" value="P:lipid catabolic process"/>
    <property type="evidence" value="ECO:0007669"/>
    <property type="project" value="InterPro"/>
</dbReference>
<keyword evidence="3" id="KW-1185">Reference proteome</keyword>
<evidence type="ECO:0000256" key="1">
    <source>
        <dbReference type="SAM" id="SignalP"/>
    </source>
</evidence>
<dbReference type="AlphaFoldDB" id="A0A6G8S2U4"/>